<gene>
    <name evidence="1" type="ORF">MUN80_09365</name>
</gene>
<organism evidence="1 2">
    <name type="scientific">Hymenobacter cellulosivorans</name>
    <dbReference type="NCBI Taxonomy" id="2932249"/>
    <lineage>
        <taxon>Bacteria</taxon>
        <taxon>Pseudomonadati</taxon>
        <taxon>Bacteroidota</taxon>
        <taxon>Cytophagia</taxon>
        <taxon>Cytophagales</taxon>
        <taxon>Hymenobacteraceae</taxon>
        <taxon>Hymenobacter</taxon>
    </lineage>
</organism>
<proteinExistence type="predicted"/>
<dbReference type="RefSeq" id="WP_244722711.1">
    <property type="nucleotide sequence ID" value="NZ_CP095049.1"/>
</dbReference>
<evidence type="ECO:0000313" key="1">
    <source>
        <dbReference type="EMBL" id="UOQ54948.1"/>
    </source>
</evidence>
<dbReference type="Proteomes" id="UP000831785">
    <property type="component" value="Chromosome"/>
</dbReference>
<dbReference type="EMBL" id="CP095049">
    <property type="protein sequence ID" value="UOQ54948.1"/>
    <property type="molecule type" value="Genomic_DNA"/>
</dbReference>
<evidence type="ECO:0000313" key="2">
    <source>
        <dbReference type="Proteomes" id="UP000831785"/>
    </source>
</evidence>
<accession>A0ABY4FG16</accession>
<name>A0ABY4FG16_9BACT</name>
<keyword evidence="2" id="KW-1185">Reference proteome</keyword>
<protein>
    <recommendedName>
        <fullName evidence="3">DUF695 domain-containing protein</fullName>
    </recommendedName>
</protein>
<sequence>MTQECKIEIAFGIPEHGWLPITFHWQDFHLAIDASDVPVDPVQQLVTMLIQLNKGIQRPDEILWNLEPECYYLQIENISHQYHVQLFHATDFSSSRTLIKEFTGNYSQIILPFYRELKKFNSYAYKAPHWDKIDPGRIDLLTTLVSKNK</sequence>
<reference evidence="1 2" key="1">
    <citation type="submission" date="2022-04" db="EMBL/GenBank/DDBJ databases">
        <title>Hymenobacter sp. isolated from the air.</title>
        <authorList>
            <person name="Won M."/>
            <person name="Lee C.-M."/>
            <person name="Woen H.-Y."/>
            <person name="Kwon S.-W."/>
        </authorList>
    </citation>
    <scope>NUCLEOTIDE SEQUENCE [LARGE SCALE GENOMIC DNA]</scope>
    <source>
        <strain evidence="2">5116 S-27</strain>
    </source>
</reference>
<evidence type="ECO:0008006" key="3">
    <source>
        <dbReference type="Google" id="ProtNLM"/>
    </source>
</evidence>